<evidence type="ECO:0000313" key="7">
    <source>
        <dbReference type="Ensembl" id="ENSHCOP00000010481.1"/>
    </source>
</evidence>
<keyword evidence="8" id="KW-1185">Reference proteome</keyword>
<reference evidence="7" key="2">
    <citation type="submission" date="2025-09" db="UniProtKB">
        <authorList>
            <consortium name="Ensembl"/>
        </authorList>
    </citation>
    <scope>IDENTIFICATION</scope>
</reference>
<accession>A0A3Q2YB80</accession>
<sequence length="134" mass="16006">MTKRMLIKHTLALLEITRTLLMFDCRKMASADIHRRTLDLFHMRPLGGGNTHYKVTVNQPRRRSSFFQDWRDIIYLKEIGNDEEPVKFKTRREYAPLSIDLTFHLLRNMIHNARTEEQRLRAQVNQKLLDEVGK</sequence>
<name>A0A3Q2YB80_HIPCM</name>
<protein>
    <recommendedName>
        <fullName evidence="6">Corticotropin-releasing factor domain-containing protein</fullName>
    </recommendedName>
</protein>
<keyword evidence="4" id="KW-0372">Hormone</keyword>
<comment type="similarity">
    <text evidence="2">Belongs to the sauvagine/corticotropin-releasing factor/urotensin I family.</text>
</comment>
<keyword evidence="5" id="KW-0732">Signal</keyword>
<evidence type="ECO:0000256" key="4">
    <source>
        <dbReference type="ARBA" id="ARBA00022702"/>
    </source>
</evidence>
<feature type="signal peptide" evidence="5">
    <location>
        <begin position="1"/>
        <end position="21"/>
    </location>
</feature>
<dbReference type="PANTHER" id="PTHR15035">
    <property type="entry name" value="CORTICOLIBERIN/UROCORTIN"/>
    <property type="match status" value="1"/>
</dbReference>
<feature type="chain" id="PRO_5018744053" description="Corticotropin-releasing factor domain-containing protein" evidence="5">
    <location>
        <begin position="22"/>
        <end position="134"/>
    </location>
</feature>
<comment type="subcellular location">
    <subcellularLocation>
        <location evidence="1">Secreted</location>
    </subcellularLocation>
</comment>
<feature type="domain" description="Corticotropin-releasing factor" evidence="6">
    <location>
        <begin position="93"/>
        <end position="132"/>
    </location>
</feature>
<dbReference type="GO" id="GO:0005179">
    <property type="term" value="F:hormone activity"/>
    <property type="evidence" value="ECO:0007669"/>
    <property type="project" value="UniProtKB-KW"/>
</dbReference>
<dbReference type="InterPro" id="IPR000187">
    <property type="entry name" value="CRF"/>
</dbReference>
<evidence type="ECO:0000256" key="2">
    <source>
        <dbReference type="ARBA" id="ARBA00009287"/>
    </source>
</evidence>
<dbReference type="InterPro" id="IPR003620">
    <property type="entry name" value="Urocortin_CRF"/>
</dbReference>
<evidence type="ECO:0000256" key="5">
    <source>
        <dbReference type="SAM" id="SignalP"/>
    </source>
</evidence>
<dbReference type="PRINTS" id="PR01612">
    <property type="entry name" value="CRFFAMILY"/>
</dbReference>
<dbReference type="SMART" id="SM00039">
    <property type="entry name" value="CRF"/>
    <property type="match status" value="1"/>
</dbReference>
<dbReference type="PANTHER" id="PTHR15035:SF11">
    <property type="entry name" value="UROCORTIN"/>
    <property type="match status" value="1"/>
</dbReference>
<evidence type="ECO:0000313" key="8">
    <source>
        <dbReference type="Proteomes" id="UP000264820"/>
    </source>
</evidence>
<organism evidence="7 8">
    <name type="scientific">Hippocampus comes</name>
    <name type="common">Tiger tail seahorse</name>
    <dbReference type="NCBI Taxonomy" id="109280"/>
    <lineage>
        <taxon>Eukaryota</taxon>
        <taxon>Metazoa</taxon>
        <taxon>Chordata</taxon>
        <taxon>Craniata</taxon>
        <taxon>Vertebrata</taxon>
        <taxon>Euteleostomi</taxon>
        <taxon>Actinopterygii</taxon>
        <taxon>Neopterygii</taxon>
        <taxon>Teleostei</taxon>
        <taxon>Neoteleostei</taxon>
        <taxon>Acanthomorphata</taxon>
        <taxon>Syngnathiaria</taxon>
        <taxon>Syngnathiformes</taxon>
        <taxon>Syngnathoidei</taxon>
        <taxon>Syngnathidae</taxon>
        <taxon>Hippocampus</taxon>
    </lineage>
</organism>
<reference evidence="7" key="1">
    <citation type="submission" date="2025-08" db="UniProtKB">
        <authorList>
            <consortium name="Ensembl"/>
        </authorList>
    </citation>
    <scope>IDENTIFICATION</scope>
</reference>
<evidence type="ECO:0000256" key="1">
    <source>
        <dbReference type="ARBA" id="ARBA00004613"/>
    </source>
</evidence>
<dbReference type="Proteomes" id="UP000264820">
    <property type="component" value="Unplaced"/>
</dbReference>
<dbReference type="Pfam" id="PF00473">
    <property type="entry name" value="CRF"/>
    <property type="match status" value="1"/>
</dbReference>
<dbReference type="Gene3D" id="6.10.250.1920">
    <property type="match status" value="1"/>
</dbReference>
<dbReference type="STRING" id="109280.ENSHCOP00000010481"/>
<dbReference type="GO" id="GO:0005576">
    <property type="term" value="C:extracellular region"/>
    <property type="evidence" value="ECO:0007669"/>
    <property type="project" value="UniProtKB-SubCell"/>
</dbReference>
<evidence type="ECO:0000256" key="3">
    <source>
        <dbReference type="ARBA" id="ARBA00022525"/>
    </source>
</evidence>
<proteinExistence type="inferred from homology"/>
<keyword evidence="3" id="KW-0964">Secreted</keyword>
<evidence type="ECO:0000259" key="6">
    <source>
        <dbReference type="SMART" id="SM00039"/>
    </source>
</evidence>
<dbReference type="AlphaFoldDB" id="A0A3Q2YB80"/>
<dbReference type="Ensembl" id="ENSHCOT00000026214.1">
    <property type="protein sequence ID" value="ENSHCOP00000010481.1"/>
    <property type="gene ID" value="ENSHCOG00000013106.1"/>
</dbReference>